<protein>
    <recommendedName>
        <fullName evidence="4">2-isopropylmalate synthase LeuA allosteric (dimerisation) domain-containing protein</fullName>
    </recommendedName>
</protein>
<keyword evidence="3" id="KW-1185">Reference proteome</keyword>
<proteinExistence type="predicted"/>
<accession>A0A0N9NKG5</accession>
<dbReference type="SUPFAM" id="SSF110921">
    <property type="entry name" value="2-isopropylmalate synthase LeuA, allosteric (dimerisation) domain"/>
    <property type="match status" value="1"/>
</dbReference>
<dbReference type="PATRIC" id="fig|1136941.3.peg.3881"/>
<evidence type="ECO:0000313" key="2">
    <source>
        <dbReference type="EMBL" id="ALG86194.1"/>
    </source>
</evidence>
<dbReference type="InterPro" id="IPR036230">
    <property type="entry name" value="LeuA_allosteric_dom_sf"/>
</dbReference>
<evidence type="ECO:0008006" key="4">
    <source>
        <dbReference type="Google" id="ProtNLM"/>
    </source>
</evidence>
<dbReference type="KEGG" id="goq:ACH46_18965"/>
<dbReference type="Gene3D" id="3.30.160.270">
    <property type="match status" value="1"/>
</dbReference>
<dbReference type="OrthoDB" id="4773719at2"/>
<organism evidence="2 3">
    <name type="scientific">Gordonia phthalatica</name>
    <dbReference type="NCBI Taxonomy" id="1136941"/>
    <lineage>
        <taxon>Bacteria</taxon>
        <taxon>Bacillati</taxon>
        <taxon>Actinomycetota</taxon>
        <taxon>Actinomycetes</taxon>
        <taxon>Mycobacteriales</taxon>
        <taxon>Gordoniaceae</taxon>
        <taxon>Gordonia</taxon>
    </lineage>
</organism>
<dbReference type="EMBL" id="CP011853">
    <property type="protein sequence ID" value="ALG86194.1"/>
    <property type="molecule type" value="Genomic_DNA"/>
</dbReference>
<reference evidence="3" key="1">
    <citation type="submission" date="2015-06" db="EMBL/GenBank/DDBJ databases">
        <title>Complete genome sequence and metabolic analysis of phthalate degradation pathway in Gordonia sp. QH-11.</title>
        <authorList>
            <person name="Jin D."/>
            <person name="Kong X."/>
            <person name="Bai Z."/>
        </authorList>
    </citation>
    <scope>NUCLEOTIDE SEQUENCE [LARGE SCALE GENOMIC DNA]</scope>
    <source>
        <strain evidence="3">QH-11</strain>
    </source>
</reference>
<evidence type="ECO:0000313" key="3">
    <source>
        <dbReference type="Proteomes" id="UP000063789"/>
    </source>
</evidence>
<dbReference type="STRING" id="1136941.ACH46_18965"/>
<dbReference type="AlphaFoldDB" id="A0A0N9NKG5"/>
<sequence length="121" mass="12863">MTTANFDQTFAPRGEIALQTLSVEPTRGDTVTCRARITLGKRAHDVSATAVGTIGAMVEMLYALGAGVEIVSLSQEQIDDEVVTYLRCERNARQCVSYGRGRTGDEAVVNALIAGANQLSA</sequence>
<dbReference type="Proteomes" id="UP000063789">
    <property type="component" value="Chromosome"/>
</dbReference>
<evidence type="ECO:0000256" key="1">
    <source>
        <dbReference type="ARBA" id="ARBA00022679"/>
    </source>
</evidence>
<dbReference type="RefSeq" id="WP_082399827.1">
    <property type="nucleotide sequence ID" value="NZ_CP011853.1"/>
</dbReference>
<reference evidence="2 3" key="2">
    <citation type="journal article" date="2017" name="Int. J. Syst. Evol. Microbiol.">
        <title>Gordonia phthalatica sp. nov., a di-n-butyl phthalate-degrading bacterium isolated from activated sludge.</title>
        <authorList>
            <person name="Jin D."/>
            <person name="Kong X."/>
            <person name="Jia M."/>
            <person name="Yu X."/>
            <person name="Wang X."/>
            <person name="Zhuang X."/>
            <person name="Deng Y."/>
            <person name="Bai Z."/>
        </authorList>
    </citation>
    <scope>NUCLEOTIDE SEQUENCE [LARGE SCALE GENOMIC DNA]</scope>
    <source>
        <strain evidence="2 3">QH-11</strain>
    </source>
</reference>
<gene>
    <name evidence="2" type="ORF">ACH46_18965</name>
</gene>
<name>A0A0N9NKG5_9ACTN</name>
<keyword evidence="1" id="KW-0808">Transferase</keyword>
<dbReference type="GO" id="GO:0016740">
    <property type="term" value="F:transferase activity"/>
    <property type="evidence" value="ECO:0007669"/>
    <property type="project" value="UniProtKB-KW"/>
</dbReference>